<dbReference type="PANTHER" id="PTHR46111:SF1">
    <property type="entry name" value="RIBOSOMAL RNA SMALL SUBUNIT METHYLTRANSFERASE I"/>
    <property type="match status" value="1"/>
</dbReference>
<dbReference type="STRING" id="377629.TERTU_3664"/>
<dbReference type="InterPro" id="IPR008189">
    <property type="entry name" value="rRNA_ssu_MeTfrase_I"/>
</dbReference>
<dbReference type="GO" id="GO:0005737">
    <property type="term" value="C:cytoplasm"/>
    <property type="evidence" value="ECO:0007669"/>
    <property type="project" value="UniProtKB-SubCell"/>
</dbReference>
<evidence type="ECO:0000256" key="3">
    <source>
        <dbReference type="ARBA" id="ARBA00022603"/>
    </source>
</evidence>
<dbReference type="NCBIfam" id="TIGR00096">
    <property type="entry name" value="16S rRNA (cytidine(1402)-2'-O)-methyltransferase"/>
    <property type="match status" value="1"/>
</dbReference>
<keyword evidence="3 6" id="KW-0489">Methyltransferase</keyword>
<evidence type="ECO:0000313" key="10">
    <source>
        <dbReference type="Proteomes" id="UP000009080"/>
    </source>
</evidence>
<dbReference type="PANTHER" id="PTHR46111">
    <property type="entry name" value="RIBOSOMAL RNA SMALL SUBUNIT METHYLTRANSFERASE I"/>
    <property type="match status" value="1"/>
</dbReference>
<evidence type="ECO:0000256" key="5">
    <source>
        <dbReference type="ARBA" id="ARBA00022691"/>
    </source>
</evidence>
<dbReference type="Gene3D" id="3.40.1010.10">
    <property type="entry name" value="Cobalt-precorrin-4 Transmethylase, Domain 1"/>
    <property type="match status" value="1"/>
</dbReference>
<keyword evidence="5 6" id="KW-0949">S-adenosyl-L-methionine</keyword>
<dbReference type="FunFam" id="3.30.950.10:FF:000002">
    <property type="entry name" value="Ribosomal RNA small subunit methyltransferase I"/>
    <property type="match status" value="1"/>
</dbReference>
<dbReference type="EMBL" id="CP001614">
    <property type="protein sequence ID" value="ACR11701.1"/>
    <property type="molecule type" value="Genomic_DNA"/>
</dbReference>
<keyword evidence="2 6" id="KW-0698">rRNA processing</keyword>
<dbReference type="eggNOG" id="COG0313">
    <property type="taxonomic scope" value="Bacteria"/>
</dbReference>
<reference evidence="9 10" key="1">
    <citation type="journal article" date="2009" name="PLoS ONE">
        <title>The complete genome of Teredinibacter turnerae T7901: an intracellular endosymbiont of marine wood-boring bivalves (shipworms).</title>
        <authorList>
            <person name="Yang J.C."/>
            <person name="Madupu R."/>
            <person name="Durkin A.S."/>
            <person name="Ekborg N.A."/>
            <person name="Pedamallu C.S."/>
            <person name="Hostetler J.B."/>
            <person name="Radune D."/>
            <person name="Toms B.S."/>
            <person name="Henrissat B."/>
            <person name="Coutinho P.M."/>
            <person name="Schwarz S."/>
            <person name="Field L."/>
            <person name="Trindade-Silva A.E."/>
            <person name="Soares C.A.G."/>
            <person name="Elshahawi S."/>
            <person name="Hanora A."/>
            <person name="Schmidt E.W."/>
            <person name="Haygood M.G."/>
            <person name="Posfai J."/>
            <person name="Benner J."/>
            <person name="Madinger C."/>
            <person name="Nove J."/>
            <person name="Anton B."/>
            <person name="Chaudhary K."/>
            <person name="Foster J."/>
            <person name="Holman A."/>
            <person name="Kumar S."/>
            <person name="Lessard P.A."/>
            <person name="Luyten Y.A."/>
            <person name="Slatko B."/>
            <person name="Wood N."/>
            <person name="Wu B."/>
            <person name="Teplitski M."/>
            <person name="Mougous J.D."/>
            <person name="Ward N."/>
            <person name="Eisen J.A."/>
            <person name="Badger J.H."/>
            <person name="Distel D.L."/>
        </authorList>
    </citation>
    <scope>NUCLEOTIDE SEQUENCE [LARGE SCALE GENOMIC DNA]</scope>
    <source>
        <strain evidence="10">ATCC 39867 / T7901</strain>
    </source>
</reference>
<dbReference type="HAMAP" id="MF_01877">
    <property type="entry name" value="16SrRNA_methyltr_I"/>
    <property type="match status" value="1"/>
</dbReference>
<evidence type="ECO:0000256" key="4">
    <source>
        <dbReference type="ARBA" id="ARBA00022679"/>
    </source>
</evidence>
<dbReference type="PROSITE" id="PS01296">
    <property type="entry name" value="RSMI"/>
    <property type="match status" value="1"/>
</dbReference>
<proteinExistence type="inferred from homology"/>
<dbReference type="InterPro" id="IPR018063">
    <property type="entry name" value="SAM_MeTrfase_RsmI_CS"/>
</dbReference>
<dbReference type="Pfam" id="PF00590">
    <property type="entry name" value="TP_methylase"/>
    <property type="match status" value="1"/>
</dbReference>
<dbReference type="Proteomes" id="UP000009080">
    <property type="component" value="Chromosome"/>
</dbReference>
<dbReference type="EC" id="2.1.1.198" evidence="6"/>
<dbReference type="Gene3D" id="3.30.950.10">
    <property type="entry name" value="Methyltransferase, Cobalt-precorrin-4 Transmethylase, Domain 2"/>
    <property type="match status" value="1"/>
</dbReference>
<evidence type="ECO:0000259" key="8">
    <source>
        <dbReference type="Pfam" id="PF23016"/>
    </source>
</evidence>
<comment type="similarity">
    <text evidence="6">Belongs to the methyltransferase superfamily. RsmI family.</text>
</comment>
<dbReference type="HOGENOM" id="CLU_044779_2_0_6"/>
<comment type="function">
    <text evidence="6">Catalyzes the 2'-O-methylation of the ribose of cytidine 1402 (C1402) in 16S rRNA.</text>
</comment>
<name>C5BS50_TERTT</name>
<sequence length="279" mass="30367">MNALYIVATPIGNLEDISKRALDVLQKADIIAAEDTRHSARLCQYFNISTPLTPYHDHSNEQQTQRLIERLAQGQNVALISDAGTPLISDPGYRLVKTARDAGYKVIPIPGACALVAALSASGLPSDRFSFEGFLPAKTGARAAKLDALAKDPRTLIFYESPHRIEDSIRAMGDAFGALREVVLAREISKTFETFIASTFAELETIFATDANQLKGEMVVMVHGYLEPQSDTPGISADAEKIMTVLLAELPVKQAANIAAKITGEKKNQLYSWALEYGK</sequence>
<dbReference type="InterPro" id="IPR000878">
    <property type="entry name" value="4pyrrol_Mease"/>
</dbReference>
<feature type="domain" description="Tetrapyrrole methylase" evidence="7">
    <location>
        <begin position="4"/>
        <end position="203"/>
    </location>
</feature>
<keyword evidence="10" id="KW-1185">Reference proteome</keyword>
<dbReference type="SUPFAM" id="SSF53790">
    <property type="entry name" value="Tetrapyrrole methylase"/>
    <property type="match status" value="1"/>
</dbReference>
<dbReference type="AlphaFoldDB" id="C5BS50"/>
<evidence type="ECO:0000313" key="9">
    <source>
        <dbReference type="EMBL" id="ACR11701.1"/>
    </source>
</evidence>
<evidence type="ECO:0000256" key="1">
    <source>
        <dbReference type="ARBA" id="ARBA00022490"/>
    </source>
</evidence>
<feature type="domain" description="RsmI HTH" evidence="8">
    <location>
        <begin position="235"/>
        <end position="276"/>
    </location>
</feature>
<comment type="catalytic activity">
    <reaction evidence="6">
        <text>cytidine(1402) in 16S rRNA + S-adenosyl-L-methionine = 2'-O-methylcytidine(1402) in 16S rRNA + S-adenosyl-L-homocysteine + H(+)</text>
        <dbReference type="Rhea" id="RHEA:42924"/>
        <dbReference type="Rhea" id="RHEA-COMP:10285"/>
        <dbReference type="Rhea" id="RHEA-COMP:10286"/>
        <dbReference type="ChEBI" id="CHEBI:15378"/>
        <dbReference type="ChEBI" id="CHEBI:57856"/>
        <dbReference type="ChEBI" id="CHEBI:59789"/>
        <dbReference type="ChEBI" id="CHEBI:74495"/>
        <dbReference type="ChEBI" id="CHEBI:82748"/>
        <dbReference type="EC" id="2.1.1.198"/>
    </reaction>
</comment>
<dbReference type="InterPro" id="IPR053910">
    <property type="entry name" value="RsmI_HTH"/>
</dbReference>
<dbReference type="GO" id="GO:0070677">
    <property type="term" value="F:rRNA (cytosine-2'-O-)-methyltransferase activity"/>
    <property type="evidence" value="ECO:0007669"/>
    <property type="project" value="UniProtKB-UniRule"/>
</dbReference>
<evidence type="ECO:0000256" key="2">
    <source>
        <dbReference type="ARBA" id="ARBA00022552"/>
    </source>
</evidence>
<accession>C5BS50</accession>
<dbReference type="Pfam" id="PF23016">
    <property type="entry name" value="RsmI_C"/>
    <property type="match status" value="1"/>
</dbReference>
<dbReference type="InterPro" id="IPR035996">
    <property type="entry name" value="4pyrrol_Methylase_sf"/>
</dbReference>
<keyword evidence="1 6" id="KW-0963">Cytoplasm</keyword>
<keyword evidence="4 6" id="KW-0808">Transferase</keyword>
<dbReference type="InterPro" id="IPR014777">
    <property type="entry name" value="4pyrrole_Mease_sub1"/>
</dbReference>
<comment type="subcellular location">
    <subcellularLocation>
        <location evidence="6">Cytoplasm</location>
    </subcellularLocation>
</comment>
<dbReference type="FunFam" id="3.40.1010.10:FF:000002">
    <property type="entry name" value="Ribosomal RNA small subunit methyltransferase I"/>
    <property type="match status" value="1"/>
</dbReference>
<organism evidence="9 10">
    <name type="scientific">Teredinibacter turnerae (strain ATCC 39867 / T7901)</name>
    <dbReference type="NCBI Taxonomy" id="377629"/>
    <lineage>
        <taxon>Bacteria</taxon>
        <taxon>Pseudomonadati</taxon>
        <taxon>Pseudomonadota</taxon>
        <taxon>Gammaproteobacteria</taxon>
        <taxon>Cellvibrionales</taxon>
        <taxon>Cellvibrionaceae</taxon>
        <taxon>Teredinibacter</taxon>
    </lineage>
</organism>
<dbReference type="InterPro" id="IPR014776">
    <property type="entry name" value="4pyrrole_Mease_sub2"/>
</dbReference>
<evidence type="ECO:0000259" key="7">
    <source>
        <dbReference type="Pfam" id="PF00590"/>
    </source>
</evidence>
<dbReference type="KEGG" id="ttu:TERTU_3664"/>
<dbReference type="PIRSF" id="PIRSF005917">
    <property type="entry name" value="MTase_YraL"/>
    <property type="match status" value="1"/>
</dbReference>
<protein>
    <recommendedName>
        <fullName evidence="6">Ribosomal RNA small subunit methyltransferase I</fullName>
        <ecNumber evidence="6">2.1.1.198</ecNumber>
    </recommendedName>
    <alternativeName>
        <fullName evidence="6">16S rRNA 2'-O-ribose C1402 methyltransferase</fullName>
    </alternativeName>
    <alternativeName>
        <fullName evidence="6">rRNA (cytidine-2'-O-)-methyltransferase RsmI</fullName>
    </alternativeName>
</protein>
<dbReference type="CDD" id="cd11648">
    <property type="entry name" value="RsmI"/>
    <property type="match status" value="1"/>
</dbReference>
<evidence type="ECO:0000256" key="6">
    <source>
        <dbReference type="HAMAP-Rule" id="MF_01877"/>
    </source>
</evidence>
<gene>
    <name evidence="6" type="primary">rsmI</name>
    <name evidence="9" type="ordered locus">TERTU_3664</name>
</gene>